<keyword evidence="2" id="KW-1003">Cell membrane</keyword>
<comment type="similarity">
    <text evidence="6">Belongs to the exbB/tolQ family.</text>
</comment>
<dbReference type="Pfam" id="PF01618">
    <property type="entry name" value="MotA_ExbB"/>
    <property type="match status" value="1"/>
</dbReference>
<comment type="caution">
    <text evidence="9">The sequence shown here is derived from an EMBL/GenBank/DDBJ whole genome shotgun (WGS) entry which is preliminary data.</text>
</comment>
<protein>
    <submittedName>
        <fullName evidence="9">MotA/TolQ/ExbB proton channel family protein</fullName>
    </submittedName>
</protein>
<evidence type="ECO:0000256" key="6">
    <source>
        <dbReference type="RuleBase" id="RU004057"/>
    </source>
</evidence>
<reference evidence="9" key="1">
    <citation type="submission" date="2020-02" db="EMBL/GenBank/DDBJ databases">
        <title>Draft genome sequence of Candidatus Afipia apatlaquensis IBT-C3, a potential strain for decolorization of textile dyes.</title>
        <authorList>
            <person name="Sanchez-Reyes A."/>
            <person name="Breton-Deval L."/>
            <person name="Mangelson H."/>
            <person name="Sanchez-Flores A."/>
        </authorList>
    </citation>
    <scope>NUCLEOTIDE SEQUENCE [LARGE SCALE GENOMIC DNA]</scope>
    <source>
        <strain evidence="9">IBT-C3</strain>
    </source>
</reference>
<keyword evidence="3 7" id="KW-0812">Transmembrane</keyword>
<evidence type="ECO:0000313" key="10">
    <source>
        <dbReference type="Proteomes" id="UP000480266"/>
    </source>
</evidence>
<dbReference type="EMBL" id="JAAMRR010000846">
    <property type="protein sequence ID" value="NGX96775.1"/>
    <property type="molecule type" value="Genomic_DNA"/>
</dbReference>
<dbReference type="GO" id="GO:0017038">
    <property type="term" value="P:protein import"/>
    <property type="evidence" value="ECO:0007669"/>
    <property type="project" value="TreeGrafter"/>
</dbReference>
<feature type="transmembrane region" description="Helical" evidence="7">
    <location>
        <begin position="169"/>
        <end position="190"/>
    </location>
</feature>
<comment type="subcellular location">
    <subcellularLocation>
        <location evidence="1">Cell membrane</location>
        <topology evidence="1">Multi-pass membrane protein</topology>
    </subcellularLocation>
    <subcellularLocation>
        <location evidence="6">Membrane</location>
        <topology evidence="6">Multi-pass membrane protein</topology>
    </subcellularLocation>
</comment>
<dbReference type="InterPro" id="IPR050790">
    <property type="entry name" value="ExbB/TolQ_transport"/>
</dbReference>
<dbReference type="Proteomes" id="UP000480266">
    <property type="component" value="Unassembled WGS sequence"/>
</dbReference>
<sequence>MRKISEGNEPKSIDDRRMFVAMITAVIGLAVVAVLAATLPEHMAKTLLDKGQGGRFPFSVQTPMWVLFFVALGEIYVRYLAASAEARQLRMNYLPEDDRTVLVAADLGSIYGNLRKSADLRKCFLPRLIDRCILQFQSSKSSEQSASLLNTSVEMFIHEVDLRYNMLRYICWVIPSLGFIGTVIGIGSALEFAGDPKNATAPDLLTKVTGLLAVSFEGTFLALVLASILVFLQNIVQSKEEHSLNLSAQYCLDNLINRLYVQK</sequence>
<organism evidence="9 10">
    <name type="scientific">Candidatus Afipia apatlaquensis</name>
    <dbReference type="NCBI Taxonomy" id="2712852"/>
    <lineage>
        <taxon>Bacteria</taxon>
        <taxon>Pseudomonadati</taxon>
        <taxon>Pseudomonadota</taxon>
        <taxon>Alphaproteobacteria</taxon>
        <taxon>Hyphomicrobiales</taxon>
        <taxon>Nitrobacteraceae</taxon>
        <taxon>Afipia</taxon>
    </lineage>
</organism>
<dbReference type="PANTHER" id="PTHR30625:SF11">
    <property type="entry name" value="MOTA_TOLQ_EXBB PROTON CHANNEL DOMAIN-CONTAINING PROTEIN"/>
    <property type="match status" value="1"/>
</dbReference>
<feature type="domain" description="MotA/TolQ/ExbB proton channel" evidence="8">
    <location>
        <begin position="137"/>
        <end position="243"/>
    </location>
</feature>
<evidence type="ECO:0000256" key="5">
    <source>
        <dbReference type="ARBA" id="ARBA00023136"/>
    </source>
</evidence>
<dbReference type="GO" id="GO:0005886">
    <property type="term" value="C:plasma membrane"/>
    <property type="evidence" value="ECO:0007669"/>
    <property type="project" value="UniProtKB-SubCell"/>
</dbReference>
<keyword evidence="4 7" id="KW-1133">Transmembrane helix</keyword>
<evidence type="ECO:0000256" key="2">
    <source>
        <dbReference type="ARBA" id="ARBA00022475"/>
    </source>
</evidence>
<gene>
    <name evidence="9" type="ORF">G4V63_16640</name>
</gene>
<proteinExistence type="inferred from homology"/>
<dbReference type="InterPro" id="IPR002898">
    <property type="entry name" value="MotA_ExbB_proton_chnl"/>
</dbReference>
<keyword evidence="6" id="KW-0813">Transport</keyword>
<evidence type="ECO:0000313" key="9">
    <source>
        <dbReference type="EMBL" id="NGX96775.1"/>
    </source>
</evidence>
<dbReference type="PANTHER" id="PTHR30625">
    <property type="entry name" value="PROTEIN TOLQ"/>
    <property type="match status" value="1"/>
</dbReference>
<evidence type="ECO:0000256" key="3">
    <source>
        <dbReference type="ARBA" id="ARBA00022692"/>
    </source>
</evidence>
<feature type="transmembrane region" description="Helical" evidence="7">
    <location>
        <begin position="60"/>
        <end position="81"/>
    </location>
</feature>
<evidence type="ECO:0000256" key="1">
    <source>
        <dbReference type="ARBA" id="ARBA00004651"/>
    </source>
</evidence>
<keyword evidence="10" id="KW-1185">Reference proteome</keyword>
<name>A0A7C9VLZ1_9BRAD</name>
<dbReference type="AlphaFoldDB" id="A0A7C9VLZ1"/>
<accession>A0A7C9VLZ1</accession>
<feature type="transmembrane region" description="Helical" evidence="7">
    <location>
        <begin position="20"/>
        <end position="40"/>
    </location>
</feature>
<evidence type="ECO:0000256" key="4">
    <source>
        <dbReference type="ARBA" id="ARBA00022989"/>
    </source>
</evidence>
<keyword evidence="5 7" id="KW-0472">Membrane</keyword>
<keyword evidence="6" id="KW-0653">Protein transport</keyword>
<evidence type="ECO:0000259" key="8">
    <source>
        <dbReference type="Pfam" id="PF01618"/>
    </source>
</evidence>
<feature type="transmembrane region" description="Helical" evidence="7">
    <location>
        <begin position="210"/>
        <end position="232"/>
    </location>
</feature>
<evidence type="ECO:0000256" key="7">
    <source>
        <dbReference type="SAM" id="Phobius"/>
    </source>
</evidence>